<dbReference type="EMBL" id="PNGG01000004">
    <property type="protein sequence ID" value="PMC18389.1"/>
    <property type="molecule type" value="Genomic_DNA"/>
</dbReference>
<dbReference type="AlphaFoldDB" id="A0A2N6QFS6"/>
<dbReference type="Proteomes" id="UP000235748">
    <property type="component" value="Unassembled WGS sequence"/>
</dbReference>
<sequence length="115" mass="13528">MNPDLYCASVTYKSNTYDKPIFNLVKFLAWTEIYDFVVLPPQRELGFIRVLNLMNPDLYCASVTYKSNTYDKPIFNLVKFLAWTEIGYFVLLFPAKKARLHESVKPYEVRQLLCN</sequence>
<evidence type="ECO:0000313" key="2">
    <source>
        <dbReference type="Proteomes" id="UP000235748"/>
    </source>
</evidence>
<comment type="caution">
    <text evidence="1">The sequence shown here is derived from an EMBL/GenBank/DDBJ whole genome shotgun (WGS) entry which is preliminary data.</text>
</comment>
<accession>A0A2N6QFS6</accession>
<reference evidence="1 2" key="1">
    <citation type="submission" date="2017-09" db="EMBL/GenBank/DDBJ databases">
        <title>Bacterial strain isolated from the female urinary microbiota.</title>
        <authorList>
            <person name="Thomas-White K."/>
            <person name="Kumar N."/>
            <person name="Forster S."/>
            <person name="Putonti C."/>
            <person name="Lawley T."/>
            <person name="Wolfe A.J."/>
        </authorList>
    </citation>
    <scope>NUCLEOTIDE SEQUENCE [LARGE SCALE GENOMIC DNA]</scope>
    <source>
        <strain evidence="1 2">UMB0834</strain>
    </source>
</reference>
<organism evidence="1 2">
    <name type="scientific">Staphylococcus pettenkoferi</name>
    <dbReference type="NCBI Taxonomy" id="170573"/>
    <lineage>
        <taxon>Bacteria</taxon>
        <taxon>Bacillati</taxon>
        <taxon>Bacillota</taxon>
        <taxon>Bacilli</taxon>
        <taxon>Bacillales</taxon>
        <taxon>Staphylococcaceae</taxon>
        <taxon>Staphylococcus</taxon>
    </lineage>
</organism>
<proteinExistence type="predicted"/>
<protein>
    <submittedName>
        <fullName evidence="1">Uncharacterized protein</fullName>
    </submittedName>
</protein>
<evidence type="ECO:0000313" key="1">
    <source>
        <dbReference type="EMBL" id="PMC18389.1"/>
    </source>
</evidence>
<gene>
    <name evidence="1" type="ORF">CJ235_08125</name>
</gene>
<name>A0A2N6QFS6_9STAP</name>